<feature type="region of interest" description="Disordered" evidence="1">
    <location>
        <begin position="1"/>
        <end position="70"/>
    </location>
</feature>
<proteinExistence type="predicted"/>
<evidence type="ECO:0000313" key="3">
    <source>
        <dbReference type="Proteomes" id="UP001420932"/>
    </source>
</evidence>
<accession>A0AAP0ITI3</accession>
<comment type="caution">
    <text evidence="2">The sequence shown here is derived from an EMBL/GenBank/DDBJ whole genome shotgun (WGS) entry which is preliminary data.</text>
</comment>
<organism evidence="2 3">
    <name type="scientific">Stephania yunnanensis</name>
    <dbReference type="NCBI Taxonomy" id="152371"/>
    <lineage>
        <taxon>Eukaryota</taxon>
        <taxon>Viridiplantae</taxon>
        <taxon>Streptophyta</taxon>
        <taxon>Embryophyta</taxon>
        <taxon>Tracheophyta</taxon>
        <taxon>Spermatophyta</taxon>
        <taxon>Magnoliopsida</taxon>
        <taxon>Ranunculales</taxon>
        <taxon>Menispermaceae</taxon>
        <taxon>Menispermoideae</taxon>
        <taxon>Cissampelideae</taxon>
        <taxon>Stephania</taxon>
    </lineage>
</organism>
<dbReference type="AlphaFoldDB" id="A0AAP0ITI3"/>
<gene>
    <name evidence="2" type="ORF">Syun_019108</name>
</gene>
<evidence type="ECO:0000256" key="1">
    <source>
        <dbReference type="SAM" id="MobiDB-lite"/>
    </source>
</evidence>
<dbReference type="Proteomes" id="UP001420932">
    <property type="component" value="Unassembled WGS sequence"/>
</dbReference>
<protein>
    <submittedName>
        <fullName evidence="2">Uncharacterized protein</fullName>
    </submittedName>
</protein>
<name>A0AAP0ITI3_9MAGN</name>
<dbReference type="EMBL" id="JBBNAF010000008">
    <property type="protein sequence ID" value="KAK9121491.1"/>
    <property type="molecule type" value="Genomic_DNA"/>
</dbReference>
<reference evidence="2 3" key="1">
    <citation type="submission" date="2024-01" db="EMBL/GenBank/DDBJ databases">
        <title>Genome assemblies of Stephania.</title>
        <authorList>
            <person name="Yang L."/>
        </authorList>
    </citation>
    <scope>NUCLEOTIDE SEQUENCE [LARGE SCALE GENOMIC DNA]</scope>
    <source>
        <strain evidence="2">YNDBR</strain>
        <tissue evidence="2">Leaf</tissue>
    </source>
</reference>
<sequence>MPKQEAAPVSKAAEWTPQHGFEGAGRGGRAVADQETSSEKAEKTPAVADLKKPSPAVTDLKKPSPAVVEKKNQKYTREISFFSLSILSVSHSTL</sequence>
<evidence type="ECO:0000313" key="2">
    <source>
        <dbReference type="EMBL" id="KAK9121491.1"/>
    </source>
</evidence>
<keyword evidence="3" id="KW-1185">Reference proteome</keyword>